<feature type="domain" description="SAM" evidence="2">
    <location>
        <begin position="376"/>
        <end position="442"/>
    </location>
</feature>
<dbReference type="Pfam" id="PF00536">
    <property type="entry name" value="SAM_1"/>
    <property type="match status" value="1"/>
</dbReference>
<proteinExistence type="predicted"/>
<protein>
    <submittedName>
        <fullName evidence="4">Uncharacterized protein LOC102804923</fullName>
    </submittedName>
</protein>
<keyword evidence="3" id="KW-1185">Reference proteome</keyword>
<dbReference type="SMART" id="SM00454">
    <property type="entry name" value="SAM"/>
    <property type="match status" value="1"/>
</dbReference>
<reference evidence="4" key="1">
    <citation type="submission" date="2025-08" db="UniProtKB">
        <authorList>
            <consortium name="RefSeq"/>
        </authorList>
    </citation>
    <scope>IDENTIFICATION</scope>
    <source>
        <tissue evidence="4">Testes</tissue>
    </source>
</reference>
<evidence type="ECO:0000313" key="4">
    <source>
        <dbReference type="RefSeq" id="XP_006825542.1"/>
    </source>
</evidence>
<evidence type="ECO:0000259" key="2">
    <source>
        <dbReference type="SMART" id="SM00454"/>
    </source>
</evidence>
<feature type="region of interest" description="Disordered" evidence="1">
    <location>
        <begin position="310"/>
        <end position="362"/>
    </location>
</feature>
<organism evidence="3 4">
    <name type="scientific">Saccoglossus kowalevskii</name>
    <name type="common">Acorn worm</name>
    <dbReference type="NCBI Taxonomy" id="10224"/>
    <lineage>
        <taxon>Eukaryota</taxon>
        <taxon>Metazoa</taxon>
        <taxon>Hemichordata</taxon>
        <taxon>Enteropneusta</taxon>
        <taxon>Harrimaniidae</taxon>
        <taxon>Saccoglossus</taxon>
    </lineage>
</organism>
<dbReference type="InterPro" id="IPR013761">
    <property type="entry name" value="SAM/pointed_sf"/>
</dbReference>
<feature type="compositionally biased region" description="Basic and acidic residues" evidence="1">
    <location>
        <begin position="329"/>
        <end position="339"/>
    </location>
</feature>
<dbReference type="GeneID" id="102804923"/>
<sequence>MNSVYRRRRNRGTLLKGKHIQWSQKTLTLEDFLEDYEMPQLIKVVLGWCGVDESSPDSLQSDQLVIFHRFLEQVRVVAEDQFGQHLSITRDYAYKFKVLADQRGKKDIDKFFTIREILERFNFPIRVQLARTKSGAVVNAMTLTEYRELKDFGVVTLLKTHTIGYLIGHCVPEFDLMECGALAVLPLPLEVDLVVGTMPIDGKNDKWYTFLRNFSKEMDESVDFDMFINKFNDVYLLQPGEIPPDESLYDVIKPTTCSEYADYRAIQQSSGKGSGSGMSTDSKALDITPEAPEVSAKTNAFLKELLGTLTNPEDDLPVGPPPPLLPRSPIDRNPPEIGKRPPKPPKRPGKSIPENVSQNKPLTVKSHFQYPSPAKLQSLNVQEVCRCLEALNLDHYSDHFKSNDIDGEMMCALTHSMLVNDIKMRDLDAMKLKKFIEGWRPNLG</sequence>
<dbReference type="Proteomes" id="UP000694865">
    <property type="component" value="Unplaced"/>
</dbReference>
<dbReference type="InterPro" id="IPR001660">
    <property type="entry name" value="SAM"/>
</dbReference>
<dbReference type="PANTHER" id="PTHR14454">
    <property type="entry name" value="GRB2-ASSOCIATED AND REGULATOR OF MAPK PROTEIN FAMILY MEMBER"/>
    <property type="match status" value="1"/>
</dbReference>
<dbReference type="SUPFAM" id="SSF47769">
    <property type="entry name" value="SAM/Pointed domain"/>
    <property type="match status" value="1"/>
</dbReference>
<evidence type="ECO:0000256" key="1">
    <source>
        <dbReference type="SAM" id="MobiDB-lite"/>
    </source>
</evidence>
<dbReference type="PANTHER" id="PTHR14454:SF11">
    <property type="entry name" value="SERRANO, ISOFORM F"/>
    <property type="match status" value="1"/>
</dbReference>
<feature type="compositionally biased region" description="Basic residues" evidence="1">
    <location>
        <begin position="340"/>
        <end position="349"/>
    </location>
</feature>
<dbReference type="RefSeq" id="XP_006825542.1">
    <property type="nucleotide sequence ID" value="XM_006825479.1"/>
</dbReference>
<accession>A0ABM0MZV1</accession>
<name>A0ABM0MZV1_SACKO</name>
<gene>
    <name evidence="4" type="primary">LOC102804923</name>
</gene>
<dbReference type="InterPro" id="IPR052281">
    <property type="entry name" value="GAREM"/>
</dbReference>
<dbReference type="Gene3D" id="1.10.150.50">
    <property type="entry name" value="Transcription Factor, Ets-1"/>
    <property type="match status" value="1"/>
</dbReference>
<evidence type="ECO:0000313" key="3">
    <source>
        <dbReference type="Proteomes" id="UP000694865"/>
    </source>
</evidence>